<evidence type="ECO:0000256" key="1">
    <source>
        <dbReference type="ARBA" id="ARBA00001539"/>
    </source>
</evidence>
<comment type="catalytic activity">
    <reaction evidence="1 7">
        <text>dTDP-alpha-D-glucose = dTDP-4-dehydro-6-deoxy-alpha-D-glucose + H2O</text>
        <dbReference type="Rhea" id="RHEA:17221"/>
        <dbReference type="ChEBI" id="CHEBI:15377"/>
        <dbReference type="ChEBI" id="CHEBI:57477"/>
        <dbReference type="ChEBI" id="CHEBI:57649"/>
        <dbReference type="EC" id="4.2.1.46"/>
    </reaction>
</comment>
<evidence type="ECO:0000256" key="2">
    <source>
        <dbReference type="ARBA" id="ARBA00001911"/>
    </source>
</evidence>
<protein>
    <recommendedName>
        <fullName evidence="4 7">dTDP-glucose 4,6-dehydratase</fullName>
        <ecNumber evidence="4 7">4.2.1.46</ecNumber>
    </recommendedName>
</protein>
<dbReference type="GO" id="GO:0009225">
    <property type="term" value="P:nucleotide-sugar metabolic process"/>
    <property type="evidence" value="ECO:0007669"/>
    <property type="project" value="InterPro"/>
</dbReference>
<evidence type="ECO:0000313" key="9">
    <source>
        <dbReference type="EMBL" id="RUR27836.1"/>
    </source>
</evidence>
<dbReference type="Pfam" id="PF16363">
    <property type="entry name" value="GDP_Man_Dehyd"/>
    <property type="match status" value="1"/>
</dbReference>
<dbReference type="AlphaFoldDB" id="A0A3S0W3W7"/>
<dbReference type="EC" id="4.2.1.46" evidence="4 7"/>
<dbReference type="OrthoDB" id="9803010at2"/>
<dbReference type="CDD" id="cd05246">
    <property type="entry name" value="dTDP_GD_SDR_e"/>
    <property type="match status" value="1"/>
</dbReference>
<evidence type="ECO:0000256" key="4">
    <source>
        <dbReference type="ARBA" id="ARBA00011990"/>
    </source>
</evidence>
<dbReference type="RefSeq" id="WP_126948653.1">
    <property type="nucleotide sequence ID" value="NZ_RZHG01000027.1"/>
</dbReference>
<dbReference type="Gene3D" id="3.40.50.720">
    <property type="entry name" value="NAD(P)-binding Rossmann-like Domain"/>
    <property type="match status" value="2"/>
</dbReference>
<feature type="domain" description="NAD(P)-binding" evidence="8">
    <location>
        <begin position="6"/>
        <end position="357"/>
    </location>
</feature>
<evidence type="ECO:0000256" key="5">
    <source>
        <dbReference type="ARBA" id="ARBA00023027"/>
    </source>
</evidence>
<dbReference type="NCBIfam" id="TIGR01181">
    <property type="entry name" value="dTDP_gluc_dehyt"/>
    <property type="match status" value="1"/>
</dbReference>
<reference evidence="9 10" key="1">
    <citation type="submission" date="2018-12" db="EMBL/GenBank/DDBJ databases">
        <title>three novel Halomonas strain isolated from plants.</title>
        <authorList>
            <person name="Sun C."/>
        </authorList>
    </citation>
    <scope>NUCLEOTIDE SEQUENCE [LARGE SCALE GENOMIC DNA]</scope>
    <source>
        <strain evidence="9 10">DSM 19434</strain>
    </source>
</reference>
<dbReference type="InterPro" id="IPR016040">
    <property type="entry name" value="NAD(P)-bd_dom"/>
</dbReference>
<gene>
    <name evidence="9" type="primary">rfbB</name>
    <name evidence="9" type="ORF">ELY33_14690</name>
</gene>
<dbReference type="InterPro" id="IPR005888">
    <property type="entry name" value="dTDP_Gluc_deHydtase"/>
</dbReference>
<dbReference type="Proteomes" id="UP000287336">
    <property type="component" value="Unassembled WGS sequence"/>
</dbReference>
<dbReference type="GO" id="GO:0008460">
    <property type="term" value="F:dTDP-glucose 4,6-dehydratase activity"/>
    <property type="evidence" value="ECO:0007669"/>
    <property type="project" value="UniProtKB-EC"/>
</dbReference>
<evidence type="ECO:0000256" key="6">
    <source>
        <dbReference type="ARBA" id="ARBA00023239"/>
    </source>
</evidence>
<accession>A0A3S0W3W7</accession>
<dbReference type="EMBL" id="RZHG01000027">
    <property type="protein sequence ID" value="RUR27836.1"/>
    <property type="molecule type" value="Genomic_DNA"/>
</dbReference>
<keyword evidence="5" id="KW-0520">NAD</keyword>
<comment type="cofactor">
    <cofactor evidence="2 7">
        <name>NAD(+)</name>
        <dbReference type="ChEBI" id="CHEBI:57540"/>
    </cofactor>
</comment>
<dbReference type="PANTHER" id="PTHR43000">
    <property type="entry name" value="DTDP-D-GLUCOSE 4,6-DEHYDRATASE-RELATED"/>
    <property type="match status" value="1"/>
</dbReference>
<comment type="similarity">
    <text evidence="3 7">Belongs to the NAD(P)-dependent epimerase/dehydratase family. dTDP-glucose dehydratase subfamily.</text>
</comment>
<comment type="caution">
    <text evidence="9">The sequence shown here is derived from an EMBL/GenBank/DDBJ whole genome shotgun (WGS) entry which is preliminary data.</text>
</comment>
<dbReference type="InterPro" id="IPR036291">
    <property type="entry name" value="NAD(P)-bd_dom_sf"/>
</dbReference>
<proteinExistence type="inferred from homology"/>
<evidence type="ECO:0000256" key="3">
    <source>
        <dbReference type="ARBA" id="ARBA00008178"/>
    </source>
</evidence>
<dbReference type="SUPFAM" id="SSF51735">
    <property type="entry name" value="NAD(P)-binding Rossmann-fold domains"/>
    <property type="match status" value="1"/>
</dbReference>
<organism evidence="9 10">
    <name type="scientific">Vreelandella andesensis</name>
    <dbReference type="NCBI Taxonomy" id="447567"/>
    <lineage>
        <taxon>Bacteria</taxon>
        <taxon>Pseudomonadati</taxon>
        <taxon>Pseudomonadota</taxon>
        <taxon>Gammaproteobacteria</taxon>
        <taxon>Oceanospirillales</taxon>
        <taxon>Halomonadaceae</taxon>
        <taxon>Vreelandella</taxon>
    </lineage>
</organism>
<evidence type="ECO:0000259" key="8">
    <source>
        <dbReference type="Pfam" id="PF16363"/>
    </source>
</evidence>
<name>A0A3S0W3W7_9GAMM</name>
<sequence length="383" mass="42963">MRETFLITGGAGFIGSAVIRELIQHTSHRVVNVDKLTYAGNLESLVSVADNERYTFVQADICDALTMQQLFEHHQPDVVMHLAAESHVDRSIDGPAEFIHTNVVGTAVLLETARAYWKSLQQQDTAKSEAFRFHHISTDEVYGDLEGADDLFTETTAYAPSSPYSASKASSDHLVRAWQRTYGLPTLVTNCSNNYGPYHFPEKLIPLMILNALAGKPLPVYGNGQQIRDWLYVEDHARALIKVASEGEIGETYNIGGHNEQTNLHVVETICEILDELMPSGMRGVRSERLGVMSNPSPLTSPQGAHPSLARRSYKELITFVTDRPGHDIRYAIDANKIERELGWTPEETFETGLRKTVQWYLANETWWKRVQDGSYQRLGTNT</sequence>
<keyword evidence="10" id="KW-1185">Reference proteome</keyword>
<dbReference type="Gene3D" id="3.90.25.10">
    <property type="entry name" value="UDP-galactose 4-epimerase, domain 1"/>
    <property type="match status" value="2"/>
</dbReference>
<keyword evidence="6 7" id="KW-0456">Lyase</keyword>
<evidence type="ECO:0000256" key="7">
    <source>
        <dbReference type="RuleBase" id="RU004473"/>
    </source>
</evidence>
<evidence type="ECO:0000313" key="10">
    <source>
        <dbReference type="Proteomes" id="UP000287336"/>
    </source>
</evidence>